<dbReference type="SUPFAM" id="SSF55347">
    <property type="entry name" value="Glyceraldehyde-3-phosphate dehydrogenase-like, C-terminal domain"/>
    <property type="match status" value="1"/>
</dbReference>
<gene>
    <name evidence="9" type="ORF">ET33_28505</name>
</gene>
<dbReference type="InterPro" id="IPR020828">
    <property type="entry name" value="GlycerAld_3-P_DH_NAD(P)-bd"/>
</dbReference>
<keyword evidence="5" id="KW-0520">NAD</keyword>
<dbReference type="InterPro" id="IPR006424">
    <property type="entry name" value="Glyceraldehyde-3-P_DH_1"/>
</dbReference>
<dbReference type="Gene3D" id="3.40.50.720">
    <property type="entry name" value="NAD(P)-binding Rossmann-like Domain"/>
    <property type="match status" value="1"/>
</dbReference>
<dbReference type="SMART" id="SM00846">
    <property type="entry name" value="Gp_dh_N"/>
    <property type="match status" value="1"/>
</dbReference>
<proteinExistence type="inferred from homology"/>
<dbReference type="CDD" id="cd18126">
    <property type="entry name" value="GAPDH_I_C"/>
    <property type="match status" value="1"/>
</dbReference>
<dbReference type="InterPro" id="IPR020829">
    <property type="entry name" value="GlycerAld_3-P_DH_cat"/>
</dbReference>
<evidence type="ECO:0000256" key="7">
    <source>
        <dbReference type="RuleBase" id="RU000397"/>
    </source>
</evidence>
<dbReference type="SUPFAM" id="SSF51735">
    <property type="entry name" value="NAD(P)-binding Rossmann-fold domains"/>
    <property type="match status" value="1"/>
</dbReference>
<dbReference type="OrthoDB" id="9803304at2"/>
<sequence length="348" mass="38094">MTGTIGVSGMGRIGRLLVRRAFDTDDNGMGLQAINSLYPAGTIAHLLKYDTIHGTWKADIREEGNDLIINGKRIRIVFERDPAAISWKDLGVDLAIDATGKFNDREGASRHLTAGASKVLITAPGKRMDLTVVMGVNDSRYNAKEHTLLSAASCTTNCVAPVLHVLDQAFQVKNGWMTTVHSYTNDQKHMDNPHSDLRRARACTQSIIPTSTGVGKALIDVLPHLAPHVNGISVRVPTPDVSLVDLTVQVKRPVRLEEVQAAFRQAAEGPMARYLGYSNEPLVSSDFIGCDQSAVIDGQSLMVAEDQIKVLAWYDNEWAYASRVMDLAKVVSETMKKESDEAWKEALV</sequence>
<evidence type="ECO:0000313" key="10">
    <source>
        <dbReference type="Proteomes" id="UP000028123"/>
    </source>
</evidence>
<evidence type="ECO:0000313" key="9">
    <source>
        <dbReference type="EMBL" id="KEQ22009.1"/>
    </source>
</evidence>
<dbReference type="PRINTS" id="PR00078">
    <property type="entry name" value="G3PDHDRGNASE"/>
</dbReference>
<dbReference type="InterPro" id="IPR020831">
    <property type="entry name" value="GlycerAld/Erythrose_P_DH"/>
</dbReference>
<dbReference type="EMBL" id="JNVM01000047">
    <property type="protein sequence ID" value="KEQ22009.1"/>
    <property type="molecule type" value="Genomic_DNA"/>
</dbReference>
<dbReference type="eggNOG" id="COG0057">
    <property type="taxonomic scope" value="Bacteria"/>
</dbReference>
<evidence type="ECO:0000259" key="8">
    <source>
        <dbReference type="SMART" id="SM00846"/>
    </source>
</evidence>
<dbReference type="NCBIfam" id="TIGR01534">
    <property type="entry name" value="GAPDH-I"/>
    <property type="match status" value="1"/>
</dbReference>
<feature type="binding site" evidence="4">
    <location>
        <begin position="153"/>
        <end position="155"/>
    </location>
    <ligand>
        <name>D-glyceraldehyde 3-phosphate</name>
        <dbReference type="ChEBI" id="CHEBI:59776"/>
    </ligand>
</feature>
<feature type="binding site" evidence="5">
    <location>
        <position position="122"/>
    </location>
    <ligand>
        <name>NAD(+)</name>
        <dbReference type="ChEBI" id="CHEBI:57540"/>
    </ligand>
</feature>
<keyword evidence="5" id="KW-0547">Nucleotide-binding</keyword>
<dbReference type="CDD" id="cd05214">
    <property type="entry name" value="GAPDH_I_N"/>
    <property type="match status" value="1"/>
</dbReference>
<evidence type="ECO:0000256" key="3">
    <source>
        <dbReference type="PIRSR" id="PIRSR000149-1"/>
    </source>
</evidence>
<dbReference type="PANTHER" id="PTHR43148">
    <property type="entry name" value="GLYCERALDEHYDE-3-PHOSPHATE DEHYDROGENASE 2"/>
    <property type="match status" value="1"/>
</dbReference>
<dbReference type="Gene3D" id="3.30.360.10">
    <property type="entry name" value="Dihydrodipicolinate Reductase, domain 2"/>
    <property type="match status" value="1"/>
</dbReference>
<dbReference type="GO" id="GO:0006006">
    <property type="term" value="P:glucose metabolic process"/>
    <property type="evidence" value="ECO:0007669"/>
    <property type="project" value="InterPro"/>
</dbReference>
<dbReference type="Pfam" id="PF00044">
    <property type="entry name" value="Gp_dh_N"/>
    <property type="match status" value="1"/>
</dbReference>
<feature type="binding site" evidence="4">
    <location>
        <position position="235"/>
    </location>
    <ligand>
        <name>D-glyceraldehyde 3-phosphate</name>
        <dbReference type="ChEBI" id="CHEBI:59776"/>
    </ligand>
</feature>
<evidence type="ECO:0000256" key="1">
    <source>
        <dbReference type="ARBA" id="ARBA00007406"/>
    </source>
</evidence>
<feature type="binding site" evidence="5">
    <location>
        <begin position="12"/>
        <end position="13"/>
    </location>
    <ligand>
        <name>NAD(+)</name>
        <dbReference type="ChEBI" id="CHEBI:57540"/>
    </ligand>
</feature>
<evidence type="ECO:0000256" key="5">
    <source>
        <dbReference type="PIRSR" id="PIRSR000149-3"/>
    </source>
</evidence>
<dbReference type="GO" id="GO:0050661">
    <property type="term" value="F:NADP binding"/>
    <property type="evidence" value="ECO:0007669"/>
    <property type="project" value="InterPro"/>
</dbReference>
<evidence type="ECO:0000256" key="6">
    <source>
        <dbReference type="PIRSR" id="PIRSR000149-4"/>
    </source>
</evidence>
<reference evidence="9 10" key="1">
    <citation type="submission" date="2014-06" db="EMBL/GenBank/DDBJ databases">
        <title>Draft genome sequence of Paenibacillus sp. MSt1.</title>
        <authorList>
            <person name="Aw Y.K."/>
            <person name="Ong K.S."/>
            <person name="Gan H.M."/>
            <person name="Lee S.M."/>
        </authorList>
    </citation>
    <scope>NUCLEOTIDE SEQUENCE [LARGE SCALE GENOMIC DNA]</scope>
    <source>
        <strain evidence="9 10">MSt1</strain>
    </source>
</reference>
<keyword evidence="2 9" id="KW-0560">Oxidoreductase</keyword>
<feature type="domain" description="Glyceraldehyde 3-phosphate dehydrogenase NAD(P) binding" evidence="8">
    <location>
        <begin position="3"/>
        <end position="154"/>
    </location>
</feature>
<dbReference type="RefSeq" id="WP_036692738.1">
    <property type="nucleotide sequence ID" value="NZ_JNVM01000047.1"/>
</dbReference>
<dbReference type="GO" id="GO:0004365">
    <property type="term" value="F:glyceraldehyde-3-phosphate dehydrogenase (NAD+) (phosphorylating) activity"/>
    <property type="evidence" value="ECO:0007669"/>
    <property type="project" value="UniProtKB-EC"/>
</dbReference>
<organism evidence="9 10">
    <name type="scientific">Paenibacillus tyrfis</name>
    <dbReference type="NCBI Taxonomy" id="1501230"/>
    <lineage>
        <taxon>Bacteria</taxon>
        <taxon>Bacillati</taxon>
        <taxon>Bacillota</taxon>
        <taxon>Bacilli</taxon>
        <taxon>Bacillales</taxon>
        <taxon>Paenibacillaceae</taxon>
        <taxon>Paenibacillus</taxon>
    </lineage>
</organism>
<feature type="active site" description="Nucleophile" evidence="3">
    <location>
        <position position="154"/>
    </location>
</feature>
<dbReference type="GO" id="GO:0051287">
    <property type="term" value="F:NAD binding"/>
    <property type="evidence" value="ECO:0007669"/>
    <property type="project" value="InterPro"/>
</dbReference>
<keyword evidence="10" id="KW-1185">Reference proteome</keyword>
<comment type="similarity">
    <text evidence="1 7">Belongs to the glyceraldehyde-3-phosphate dehydrogenase family.</text>
</comment>
<dbReference type="InterPro" id="IPR036291">
    <property type="entry name" value="NAD(P)-bd_dom_sf"/>
</dbReference>
<comment type="caution">
    <text evidence="9">The sequence shown here is derived from an EMBL/GenBank/DDBJ whole genome shotgun (WGS) entry which is preliminary data.</text>
</comment>
<feature type="site" description="Activates thiol group during catalysis" evidence="6">
    <location>
        <position position="181"/>
    </location>
</feature>
<dbReference type="AlphaFoldDB" id="A0A081NU86"/>
<evidence type="ECO:0000256" key="2">
    <source>
        <dbReference type="ARBA" id="ARBA00023002"/>
    </source>
</evidence>
<accession>A0A081NU86</accession>
<protein>
    <submittedName>
        <fullName evidence="9">Glyceraldehyde-3-phosphate dehydrogenase</fullName>
        <ecNumber evidence="9">1.2.1.12</ecNumber>
    </submittedName>
</protein>
<dbReference type="FunFam" id="3.30.360.10:FF:000002">
    <property type="entry name" value="Glyceraldehyde-3-phosphate dehydrogenase"/>
    <property type="match status" value="1"/>
</dbReference>
<feature type="binding site" evidence="4">
    <location>
        <position position="184"/>
    </location>
    <ligand>
        <name>D-glyceraldehyde 3-phosphate</name>
        <dbReference type="ChEBI" id="CHEBI:59776"/>
    </ligand>
</feature>
<dbReference type="Proteomes" id="UP000028123">
    <property type="component" value="Unassembled WGS sequence"/>
</dbReference>
<dbReference type="PIRSF" id="PIRSF000149">
    <property type="entry name" value="GAP_DH"/>
    <property type="match status" value="1"/>
</dbReference>
<dbReference type="EC" id="1.2.1.12" evidence="9"/>
<dbReference type="Pfam" id="PF02800">
    <property type="entry name" value="Gp_dh_C"/>
    <property type="match status" value="1"/>
</dbReference>
<evidence type="ECO:0000256" key="4">
    <source>
        <dbReference type="PIRSR" id="PIRSR000149-2"/>
    </source>
</evidence>
<feature type="binding site" evidence="4">
    <location>
        <begin position="212"/>
        <end position="213"/>
    </location>
    <ligand>
        <name>D-glyceraldehyde 3-phosphate</name>
        <dbReference type="ChEBI" id="CHEBI:59776"/>
    </ligand>
</feature>
<dbReference type="FunFam" id="3.40.50.720:FF:000001">
    <property type="entry name" value="Glyceraldehyde-3-phosphate dehydrogenase"/>
    <property type="match status" value="1"/>
</dbReference>
<feature type="binding site" evidence="5">
    <location>
        <position position="316"/>
    </location>
    <ligand>
        <name>NAD(+)</name>
        <dbReference type="ChEBI" id="CHEBI:57540"/>
    </ligand>
</feature>
<feature type="binding site" evidence="5">
    <location>
        <position position="80"/>
    </location>
    <ligand>
        <name>NAD(+)</name>
        <dbReference type="ChEBI" id="CHEBI:57540"/>
    </ligand>
</feature>
<name>A0A081NU86_9BACL</name>